<sequence>MNATLRALLAHGHGVAGRNEVDQVVSIRALEWAVRSGHVHRLLPGVYAEAALADQPAVLRRAAVRYAGGRGTLSHTTALDVWGLRPADRDEPVHLRVPFDVRLRSHPPVVVHQRRGLRIEPPDVVTRSGLPVTRLETTLVDAWPLLRREERPAPLIKAVRERWTTPERVLAALEAVPRLADRAGIRALLDRLASGCHSPLEIWGHDQVFTGPGMPRFERQVAVRVDGRACYLDVWAPRERVDFELDGAAWHAAPERREADLRRDAALAALGIQVVRFTHRRLFREPDAVRREVLEVLAAARRRAA</sequence>
<evidence type="ECO:0000259" key="1">
    <source>
        <dbReference type="Pfam" id="PF04480"/>
    </source>
</evidence>
<feature type="domain" description="DUF559" evidence="1">
    <location>
        <begin position="216"/>
        <end position="297"/>
    </location>
</feature>
<dbReference type="Pfam" id="PF04480">
    <property type="entry name" value="DUF559"/>
    <property type="match status" value="1"/>
</dbReference>
<organism evidence="2 3">
    <name type="scientific">Phytohabitans maris</name>
    <dbReference type="NCBI Taxonomy" id="3071409"/>
    <lineage>
        <taxon>Bacteria</taxon>
        <taxon>Bacillati</taxon>
        <taxon>Actinomycetota</taxon>
        <taxon>Actinomycetes</taxon>
        <taxon>Micromonosporales</taxon>
        <taxon>Micromonosporaceae</taxon>
    </lineage>
</organism>
<dbReference type="InterPro" id="IPR011335">
    <property type="entry name" value="Restrct_endonuc-II-like"/>
</dbReference>
<proteinExistence type="predicted"/>
<comment type="caution">
    <text evidence="2">The sequence shown here is derived from an EMBL/GenBank/DDBJ whole genome shotgun (WGS) entry which is preliminary data.</text>
</comment>
<evidence type="ECO:0000313" key="2">
    <source>
        <dbReference type="EMBL" id="MDQ7908590.1"/>
    </source>
</evidence>
<reference evidence="2 3" key="1">
    <citation type="submission" date="2023-08" db="EMBL/GenBank/DDBJ databases">
        <title>Phytohabitans sansha sp. nov., isolated from marine sediment.</title>
        <authorList>
            <person name="Zhao Y."/>
            <person name="Yi K."/>
        </authorList>
    </citation>
    <scope>NUCLEOTIDE SEQUENCE [LARGE SCALE GENOMIC DNA]</scope>
    <source>
        <strain evidence="2 3">ZYX-F-186</strain>
    </source>
</reference>
<keyword evidence="3" id="KW-1185">Reference proteome</keyword>
<dbReference type="RefSeq" id="WP_308715860.1">
    <property type="nucleotide sequence ID" value="NZ_JAVHUY010000032.1"/>
</dbReference>
<dbReference type="InterPro" id="IPR007569">
    <property type="entry name" value="DUF559"/>
</dbReference>
<dbReference type="Proteomes" id="UP001230908">
    <property type="component" value="Unassembled WGS sequence"/>
</dbReference>
<dbReference type="SUPFAM" id="SSF52980">
    <property type="entry name" value="Restriction endonuclease-like"/>
    <property type="match status" value="1"/>
</dbReference>
<evidence type="ECO:0000313" key="3">
    <source>
        <dbReference type="Proteomes" id="UP001230908"/>
    </source>
</evidence>
<dbReference type="EMBL" id="JAVHUY010000032">
    <property type="protein sequence ID" value="MDQ7908590.1"/>
    <property type="molecule type" value="Genomic_DNA"/>
</dbReference>
<name>A0ABU0ZNK4_9ACTN</name>
<accession>A0ABU0ZNK4</accession>
<dbReference type="Gene3D" id="3.40.960.10">
    <property type="entry name" value="VSR Endonuclease"/>
    <property type="match status" value="1"/>
</dbReference>
<gene>
    <name evidence="2" type="ORF">RB614_29070</name>
</gene>
<protein>
    <submittedName>
        <fullName evidence="2">DUF559 domain-containing protein</fullName>
    </submittedName>
</protein>